<dbReference type="GO" id="GO:0015159">
    <property type="term" value="F:polysaccharide transmembrane transporter activity"/>
    <property type="evidence" value="ECO:0007669"/>
    <property type="project" value="InterPro"/>
</dbReference>
<accession>A0A4Q1SCS4</accession>
<dbReference type="InterPro" id="IPR049712">
    <property type="entry name" value="Poly_export"/>
</dbReference>
<evidence type="ECO:0000259" key="4">
    <source>
        <dbReference type="Pfam" id="PF02563"/>
    </source>
</evidence>
<feature type="signal peptide" evidence="3">
    <location>
        <begin position="1"/>
        <end position="27"/>
    </location>
</feature>
<feature type="region of interest" description="Disordered" evidence="2">
    <location>
        <begin position="31"/>
        <end position="56"/>
    </location>
</feature>
<dbReference type="EMBL" id="SDMK01000002">
    <property type="protein sequence ID" value="RXS95004.1"/>
    <property type="molecule type" value="Genomic_DNA"/>
</dbReference>
<dbReference type="Pfam" id="PF10531">
    <property type="entry name" value="SLBB"/>
    <property type="match status" value="2"/>
</dbReference>
<evidence type="ECO:0000313" key="7">
    <source>
        <dbReference type="Proteomes" id="UP000290253"/>
    </source>
</evidence>
<sequence>MGRNKMRNCTRLVKTFAVLALSSLAAAQTQNGSWSPASMPEPGQAAARPAEPSSVPKIAIGPGDMLDVEVFDTPELSGSTRVNQSGEANLVVLGTVHLAGETPNQAARTIEEALRARGMMNDPHVSVSITEYATQGATITGEVKTPGVYPTLGSRTLTDMIALAGGPSPLAGKTVTIQHRSDPAHPLTVMLAANPRALAQQDNPVIEPGDTVTLAKSGIIYVLGAVTKGGGFLIDNNEHITLMQALSLAGGWTTVASTSHAQLIRKVPQGREEVRLDLKHIVKGKEADISVQDGDILYVPTSFGKTVGYRSVEAILTAAQNAPAYAYVY</sequence>
<evidence type="ECO:0000259" key="5">
    <source>
        <dbReference type="Pfam" id="PF10531"/>
    </source>
</evidence>
<dbReference type="OrthoDB" id="9815244at2"/>
<gene>
    <name evidence="6" type="ORF">ESZ00_10260</name>
</gene>
<dbReference type="InterPro" id="IPR019554">
    <property type="entry name" value="Soluble_ligand-bd"/>
</dbReference>
<evidence type="ECO:0008006" key="8">
    <source>
        <dbReference type="Google" id="ProtNLM"/>
    </source>
</evidence>
<feature type="domain" description="Polysaccharide export protein N-terminal" evidence="4">
    <location>
        <begin position="55"/>
        <end position="130"/>
    </location>
</feature>
<name>A0A4Q1SCS4_9BACT</name>
<evidence type="ECO:0000256" key="1">
    <source>
        <dbReference type="ARBA" id="ARBA00022729"/>
    </source>
</evidence>
<dbReference type="Pfam" id="PF02563">
    <property type="entry name" value="Poly_export"/>
    <property type="match status" value="1"/>
</dbReference>
<dbReference type="PANTHER" id="PTHR33619">
    <property type="entry name" value="POLYSACCHARIDE EXPORT PROTEIN GFCE-RELATED"/>
    <property type="match status" value="1"/>
</dbReference>
<dbReference type="GO" id="GO:0009279">
    <property type="term" value="C:cell outer membrane"/>
    <property type="evidence" value="ECO:0007669"/>
    <property type="project" value="UniProtKB-SubCell"/>
</dbReference>
<dbReference type="Gene3D" id="3.30.1950.10">
    <property type="entry name" value="wza like domain"/>
    <property type="match status" value="1"/>
</dbReference>
<feature type="domain" description="Soluble ligand binding" evidence="5">
    <location>
        <begin position="138"/>
        <end position="171"/>
    </location>
</feature>
<comment type="caution">
    <text evidence="6">The sequence shown here is derived from an EMBL/GenBank/DDBJ whole genome shotgun (WGS) entry which is preliminary data.</text>
</comment>
<reference evidence="6 7" key="1">
    <citation type="journal article" date="2016" name="Int. J. Syst. Evol. Microbiol.">
        <title>Acidipila dinghuensis sp. nov., an acidobacterium isolated from forest soil.</title>
        <authorList>
            <person name="Jiang Y.W."/>
            <person name="Wang J."/>
            <person name="Chen M.H."/>
            <person name="Lv Y.Y."/>
            <person name="Qiu L.H."/>
        </authorList>
    </citation>
    <scope>NUCLEOTIDE SEQUENCE [LARGE SCALE GENOMIC DNA]</scope>
    <source>
        <strain evidence="6 7">DHOF10</strain>
    </source>
</reference>
<keyword evidence="7" id="KW-1185">Reference proteome</keyword>
<dbReference type="GO" id="GO:0006811">
    <property type="term" value="P:monoatomic ion transport"/>
    <property type="evidence" value="ECO:0007669"/>
    <property type="project" value="UniProtKB-KW"/>
</dbReference>
<evidence type="ECO:0000256" key="3">
    <source>
        <dbReference type="SAM" id="SignalP"/>
    </source>
</evidence>
<feature type="chain" id="PRO_5020183341" description="Polysaccharide export protein" evidence="3">
    <location>
        <begin position="28"/>
        <end position="329"/>
    </location>
</feature>
<dbReference type="GO" id="GO:0015288">
    <property type="term" value="F:porin activity"/>
    <property type="evidence" value="ECO:0007669"/>
    <property type="project" value="UniProtKB-KW"/>
</dbReference>
<dbReference type="PANTHER" id="PTHR33619:SF3">
    <property type="entry name" value="POLYSACCHARIDE EXPORT PROTEIN GFCE-RELATED"/>
    <property type="match status" value="1"/>
</dbReference>
<dbReference type="GO" id="GO:0046930">
    <property type="term" value="C:pore complex"/>
    <property type="evidence" value="ECO:0007669"/>
    <property type="project" value="UniProtKB-KW"/>
</dbReference>
<dbReference type="Proteomes" id="UP000290253">
    <property type="component" value="Unassembled WGS sequence"/>
</dbReference>
<proteinExistence type="predicted"/>
<keyword evidence="1 3" id="KW-0732">Signal</keyword>
<dbReference type="Gene3D" id="3.10.560.10">
    <property type="entry name" value="Outer membrane lipoprotein wza domain like"/>
    <property type="match status" value="1"/>
</dbReference>
<evidence type="ECO:0000313" key="6">
    <source>
        <dbReference type="EMBL" id="RXS95004.1"/>
    </source>
</evidence>
<evidence type="ECO:0000256" key="2">
    <source>
        <dbReference type="SAM" id="MobiDB-lite"/>
    </source>
</evidence>
<dbReference type="AlphaFoldDB" id="A0A4Q1SCS4"/>
<dbReference type="InterPro" id="IPR003715">
    <property type="entry name" value="Poly_export_N"/>
</dbReference>
<feature type="domain" description="Soluble ligand binding" evidence="5">
    <location>
        <begin position="219"/>
        <end position="272"/>
    </location>
</feature>
<protein>
    <recommendedName>
        <fullName evidence="8">Polysaccharide export protein</fullName>
    </recommendedName>
</protein>
<organism evidence="6 7">
    <name type="scientific">Silvibacterium dinghuense</name>
    <dbReference type="NCBI Taxonomy" id="1560006"/>
    <lineage>
        <taxon>Bacteria</taxon>
        <taxon>Pseudomonadati</taxon>
        <taxon>Acidobacteriota</taxon>
        <taxon>Terriglobia</taxon>
        <taxon>Terriglobales</taxon>
        <taxon>Acidobacteriaceae</taxon>
        <taxon>Silvibacterium</taxon>
    </lineage>
</organism>